<dbReference type="GO" id="GO:0005524">
    <property type="term" value="F:ATP binding"/>
    <property type="evidence" value="ECO:0007669"/>
    <property type="project" value="UniProtKB-KW"/>
</dbReference>
<dbReference type="RefSeq" id="WP_231580483.1">
    <property type="nucleotide sequence ID" value="NZ_CP046452.1"/>
</dbReference>
<keyword evidence="1" id="KW-0547">Nucleotide-binding</keyword>
<evidence type="ECO:0000256" key="2">
    <source>
        <dbReference type="ARBA" id="ARBA00022840"/>
    </source>
</evidence>
<name>A0A6B8V723_9CORY</name>
<evidence type="ECO:0000313" key="4">
    <source>
        <dbReference type="EMBL" id="QGU00912.1"/>
    </source>
</evidence>
<dbReference type="Pfam" id="PF00005">
    <property type="entry name" value="ABC_tran"/>
    <property type="match status" value="1"/>
</dbReference>
<dbReference type="InterPro" id="IPR003593">
    <property type="entry name" value="AAA+_ATPase"/>
</dbReference>
<evidence type="ECO:0000313" key="5">
    <source>
        <dbReference type="Proteomes" id="UP000427071"/>
    </source>
</evidence>
<organism evidence="4 5">
    <name type="scientific">Corynebacterium kalinowskii</name>
    <dbReference type="NCBI Taxonomy" id="2675216"/>
    <lineage>
        <taxon>Bacteria</taxon>
        <taxon>Bacillati</taxon>
        <taxon>Actinomycetota</taxon>
        <taxon>Actinomycetes</taxon>
        <taxon>Mycobacteriales</taxon>
        <taxon>Corynebacteriaceae</taxon>
        <taxon>Corynebacterium</taxon>
    </lineage>
</organism>
<dbReference type="Gene3D" id="3.40.50.300">
    <property type="entry name" value="P-loop containing nucleotide triphosphate hydrolases"/>
    <property type="match status" value="1"/>
</dbReference>
<dbReference type="EMBL" id="CP046452">
    <property type="protein sequence ID" value="QGU00912.1"/>
    <property type="molecule type" value="Genomic_DNA"/>
</dbReference>
<accession>A0A6B8V723</accession>
<dbReference type="AlphaFoldDB" id="A0A6B8V723"/>
<dbReference type="PROSITE" id="PS00211">
    <property type="entry name" value="ABC_TRANSPORTER_1"/>
    <property type="match status" value="1"/>
</dbReference>
<gene>
    <name evidence="4" type="primary">ybhF</name>
    <name evidence="4" type="ORF">CKALI_00040</name>
</gene>
<keyword evidence="5" id="KW-1185">Reference proteome</keyword>
<dbReference type="PANTHER" id="PTHR43038">
    <property type="entry name" value="ATP-BINDING CASSETTE, SUB-FAMILY H, MEMBER 1"/>
    <property type="match status" value="1"/>
</dbReference>
<dbReference type="InterPro" id="IPR003439">
    <property type="entry name" value="ABC_transporter-like_ATP-bd"/>
</dbReference>
<dbReference type="CDD" id="cd03230">
    <property type="entry name" value="ABC_DR_subfamily_A"/>
    <property type="match status" value="1"/>
</dbReference>
<keyword evidence="2 4" id="KW-0067">ATP-binding</keyword>
<protein>
    <submittedName>
        <fullName evidence="4">ABC transporter ATP-binding protein YbhF</fullName>
    </submittedName>
</protein>
<dbReference type="SMART" id="SM00382">
    <property type="entry name" value="AAA"/>
    <property type="match status" value="1"/>
</dbReference>
<dbReference type="PROSITE" id="PS50893">
    <property type="entry name" value="ABC_TRANSPORTER_2"/>
    <property type="match status" value="1"/>
</dbReference>
<proteinExistence type="predicted"/>
<dbReference type="InterPro" id="IPR017871">
    <property type="entry name" value="ABC_transporter-like_CS"/>
</dbReference>
<feature type="domain" description="ABC transporter" evidence="3">
    <location>
        <begin position="5"/>
        <end position="223"/>
    </location>
</feature>
<sequence length="231" mass="24897">MNTIVSARGVNITRGKNHILHDLTFDLQPGSITGIIGPSGSGKTTLMRAIVGVQKYEGDLEVLGHQAGAKDNRGRIGYMTQAASVYEGLTVRENLTYFSQLTGEKNDTEDTIEFLGLTQQRDQKVSTLSGGQRNRVSLGAALVGKPALLVLDEPTVGLDPLTRENIWSHLRSLDTSILISSHVMDEAARCDDILLLRDGQLLAHSSPADLLVAADAPNLDAAFLNLIRKAQ</sequence>
<evidence type="ECO:0000256" key="1">
    <source>
        <dbReference type="ARBA" id="ARBA00022741"/>
    </source>
</evidence>
<reference evidence="5" key="1">
    <citation type="submission" date="2019-11" db="EMBL/GenBank/DDBJ databases">
        <title>Complete genome sequence of Corynebacterium kalinowskii 1959, a novel Corynebacterium species isolated from soil of a small paddock in Vilsendorf, Germany.</title>
        <authorList>
            <person name="Schaffert L."/>
            <person name="Ruwe M."/>
            <person name="Milse J."/>
            <person name="Hanuschka K."/>
            <person name="Ortseifen V."/>
            <person name="Droste J."/>
            <person name="Brandt D."/>
            <person name="Schlueter L."/>
            <person name="Kutter Y."/>
            <person name="Vinke S."/>
            <person name="Viehoefer P."/>
            <person name="Jacob L."/>
            <person name="Luebke N.-C."/>
            <person name="Schulte-Berndt E."/>
            <person name="Hain C."/>
            <person name="Linder M."/>
            <person name="Schmidt P."/>
            <person name="Wollenschlaeger L."/>
            <person name="Luttermann T."/>
            <person name="Thieme E."/>
            <person name="Hassa J."/>
            <person name="Haak M."/>
            <person name="Wittchen M."/>
            <person name="Mentz A."/>
            <person name="Persicke M."/>
            <person name="Busche T."/>
            <person name="Ruckert C."/>
        </authorList>
    </citation>
    <scope>NUCLEOTIDE SEQUENCE [LARGE SCALE GENOMIC DNA]</scope>
    <source>
        <strain evidence="5">1959</strain>
    </source>
</reference>
<dbReference type="PANTHER" id="PTHR43038:SF3">
    <property type="entry name" value="ABC TRANSPORTER G FAMILY MEMBER 20 ISOFORM X1"/>
    <property type="match status" value="1"/>
</dbReference>
<dbReference type="SUPFAM" id="SSF52540">
    <property type="entry name" value="P-loop containing nucleoside triphosphate hydrolases"/>
    <property type="match status" value="1"/>
</dbReference>
<dbReference type="GO" id="GO:0016887">
    <property type="term" value="F:ATP hydrolysis activity"/>
    <property type="evidence" value="ECO:0007669"/>
    <property type="project" value="InterPro"/>
</dbReference>
<evidence type="ECO:0000259" key="3">
    <source>
        <dbReference type="PROSITE" id="PS50893"/>
    </source>
</evidence>
<dbReference type="Proteomes" id="UP000427071">
    <property type="component" value="Chromosome"/>
</dbReference>
<dbReference type="KEGG" id="ckw:CKALI_00040"/>
<dbReference type="InterPro" id="IPR027417">
    <property type="entry name" value="P-loop_NTPase"/>
</dbReference>